<dbReference type="PANTHER" id="PTHR32278">
    <property type="entry name" value="F-BOX DOMAIN-CONTAINING PROTEIN"/>
    <property type="match status" value="1"/>
</dbReference>
<dbReference type="AlphaFoldDB" id="A0AAV7EFC6"/>
<dbReference type="SUPFAM" id="SSF81383">
    <property type="entry name" value="F-box domain"/>
    <property type="match status" value="1"/>
</dbReference>
<comment type="caution">
    <text evidence="2">The sequence shown here is derived from an EMBL/GenBank/DDBJ whole genome shotgun (WGS) entry which is preliminary data.</text>
</comment>
<dbReference type="InterPro" id="IPR025886">
    <property type="entry name" value="PP2-like"/>
</dbReference>
<sequence>MKQGPDFFNSLPEGCISCIISTTSPREACRSSAVSPAFRAASESDFVWERFLPTDYSDILSRAVAPPEYASKKELYFALCDSILIDDGKKVFWLEKSTGKKRYMLSAAEIAITWGNGLTPQYWDRVDFPESRFGQVAELFSVCWLEIKGKFESGFLSHKTTYAVYLILKFRGENYGLDHTPAEMKVKLGDQQSVHRARLRDSSSPRSPHPRPRRRLLPWRTAFFEENPHTVPRLRGDGWMELEMGQFFNDDGREGEVEFSLLNTSGHWKKGLIVDGVEIRPAQAQQV</sequence>
<organism evidence="2 3">
    <name type="scientific">Aristolochia fimbriata</name>
    <name type="common">White veined hardy Dutchman's pipe vine</name>
    <dbReference type="NCBI Taxonomy" id="158543"/>
    <lineage>
        <taxon>Eukaryota</taxon>
        <taxon>Viridiplantae</taxon>
        <taxon>Streptophyta</taxon>
        <taxon>Embryophyta</taxon>
        <taxon>Tracheophyta</taxon>
        <taxon>Spermatophyta</taxon>
        <taxon>Magnoliopsida</taxon>
        <taxon>Magnoliidae</taxon>
        <taxon>Piperales</taxon>
        <taxon>Aristolochiaceae</taxon>
        <taxon>Aristolochia</taxon>
    </lineage>
</organism>
<evidence type="ECO:0000313" key="2">
    <source>
        <dbReference type="EMBL" id="KAG9446785.1"/>
    </source>
</evidence>
<feature type="region of interest" description="Disordered" evidence="1">
    <location>
        <begin position="190"/>
        <end position="214"/>
    </location>
</feature>
<gene>
    <name evidence="2" type="ORF">H6P81_012913</name>
</gene>
<dbReference type="CDD" id="cd22162">
    <property type="entry name" value="F-box_AtSKIP3-like"/>
    <property type="match status" value="1"/>
</dbReference>
<keyword evidence="3" id="KW-1185">Reference proteome</keyword>
<dbReference type="Pfam" id="PF14299">
    <property type="entry name" value="PP2"/>
    <property type="match status" value="1"/>
</dbReference>
<proteinExistence type="predicted"/>
<evidence type="ECO:0000313" key="3">
    <source>
        <dbReference type="Proteomes" id="UP000825729"/>
    </source>
</evidence>
<dbReference type="InterPro" id="IPR036047">
    <property type="entry name" value="F-box-like_dom_sf"/>
</dbReference>
<dbReference type="Gene3D" id="1.20.1280.50">
    <property type="match status" value="1"/>
</dbReference>
<reference evidence="2 3" key="1">
    <citation type="submission" date="2021-07" db="EMBL/GenBank/DDBJ databases">
        <title>The Aristolochia fimbriata genome: insights into angiosperm evolution, floral development and chemical biosynthesis.</title>
        <authorList>
            <person name="Jiao Y."/>
        </authorList>
    </citation>
    <scope>NUCLEOTIDE SEQUENCE [LARGE SCALE GENOMIC DNA]</scope>
    <source>
        <strain evidence="2">IBCAS-2021</strain>
        <tissue evidence="2">Leaf</tissue>
    </source>
</reference>
<name>A0AAV7EFC6_ARIFI</name>
<dbReference type="PANTHER" id="PTHR32278:SF111">
    <property type="entry name" value="F-BOX PROTEIN PP2-B12-RELATED"/>
    <property type="match status" value="1"/>
</dbReference>
<protein>
    <recommendedName>
        <fullName evidence="4">F-box domain-containing protein</fullName>
    </recommendedName>
</protein>
<dbReference type="EMBL" id="JAINDJ010000005">
    <property type="protein sequence ID" value="KAG9446785.1"/>
    <property type="molecule type" value="Genomic_DNA"/>
</dbReference>
<evidence type="ECO:0008006" key="4">
    <source>
        <dbReference type="Google" id="ProtNLM"/>
    </source>
</evidence>
<accession>A0AAV7EFC6</accession>
<dbReference type="Proteomes" id="UP000825729">
    <property type="component" value="Unassembled WGS sequence"/>
</dbReference>
<evidence type="ECO:0000256" key="1">
    <source>
        <dbReference type="SAM" id="MobiDB-lite"/>
    </source>
</evidence>